<dbReference type="SUPFAM" id="SSF51556">
    <property type="entry name" value="Metallo-dependent hydrolases"/>
    <property type="match status" value="1"/>
</dbReference>
<dbReference type="RefSeq" id="WP_345928072.1">
    <property type="nucleotide sequence ID" value="NZ_JBDIVF010000005.1"/>
</dbReference>
<evidence type="ECO:0000313" key="3">
    <source>
        <dbReference type="EMBL" id="MET1491881.1"/>
    </source>
</evidence>
<evidence type="ECO:0000256" key="2">
    <source>
        <dbReference type="ARBA" id="ARBA00022801"/>
    </source>
</evidence>
<reference evidence="3 4" key="1">
    <citation type="submission" date="2024-07" db="EMBL/GenBank/DDBJ databases">
        <title>Uliginosibacterium paludis KCTC:42655.</title>
        <authorList>
            <person name="Kim M.K."/>
        </authorList>
    </citation>
    <scope>NUCLEOTIDE SEQUENCE [LARGE SCALE GENOMIC DNA]</scope>
    <source>
        <strain evidence="3 4">KCTC 42655</strain>
    </source>
</reference>
<dbReference type="InterPro" id="IPR001130">
    <property type="entry name" value="TatD-like"/>
</dbReference>
<dbReference type="Pfam" id="PF01026">
    <property type="entry name" value="TatD_DNase"/>
    <property type="match status" value="1"/>
</dbReference>
<dbReference type="PROSITE" id="PS01090">
    <property type="entry name" value="TATD_2"/>
    <property type="match status" value="1"/>
</dbReference>
<dbReference type="InterPro" id="IPR032466">
    <property type="entry name" value="Metal_Hydrolase"/>
</dbReference>
<dbReference type="PROSITE" id="PS01137">
    <property type="entry name" value="TATD_1"/>
    <property type="match status" value="1"/>
</dbReference>
<dbReference type="InterPro" id="IPR018228">
    <property type="entry name" value="DNase_TatD-rel_CS"/>
</dbReference>
<comment type="caution">
    <text evidence="3">The sequence shown here is derived from an EMBL/GenBank/DDBJ whole genome shotgun (WGS) entry which is preliminary data.</text>
</comment>
<dbReference type="Gene3D" id="3.20.20.140">
    <property type="entry name" value="Metal-dependent hydrolases"/>
    <property type="match status" value="1"/>
</dbReference>
<gene>
    <name evidence="3" type="ORF">ABVT11_18725</name>
</gene>
<evidence type="ECO:0000256" key="1">
    <source>
        <dbReference type="ARBA" id="ARBA00009275"/>
    </source>
</evidence>
<comment type="similarity">
    <text evidence="1">Belongs to the metallo-dependent hydrolases superfamily. TatD-type hydrolase family.</text>
</comment>
<dbReference type="EC" id="3.1.-.-" evidence="3"/>
<dbReference type="Proteomes" id="UP001548590">
    <property type="component" value="Unassembled WGS sequence"/>
</dbReference>
<keyword evidence="2 3" id="KW-0378">Hydrolase</keyword>
<dbReference type="GO" id="GO:0016787">
    <property type="term" value="F:hydrolase activity"/>
    <property type="evidence" value="ECO:0007669"/>
    <property type="project" value="UniProtKB-KW"/>
</dbReference>
<proteinExistence type="inferred from homology"/>
<organism evidence="3 4">
    <name type="scientific">Uliginosibacterium paludis</name>
    <dbReference type="NCBI Taxonomy" id="1615952"/>
    <lineage>
        <taxon>Bacteria</taxon>
        <taxon>Pseudomonadati</taxon>
        <taxon>Pseudomonadota</taxon>
        <taxon>Betaproteobacteria</taxon>
        <taxon>Rhodocyclales</taxon>
        <taxon>Zoogloeaceae</taxon>
        <taxon>Uliginosibacterium</taxon>
    </lineage>
</organism>
<sequence length="253" mass="27132">MLIDTHIHLDAAEFDADREAVVRAAQASGVARFVIPAVERANFGQVEALAAGLPGSVCAFGIHPLFVSRASERDLDALRTCLQRGVAIAVGEIGLDGYEPDADPVRSEWFFAEQLKLARAFDLPVILHVRRAQDRVLKYLRRHPVRGGIAHAFNGSLQQAETFIALGFRLGFGGAMTYSGSSRIRALAATLPIESIVLETDAPDIPPAWLPGGRNTPDNLPRFAACLAELRGVTPESIALQTSRNACAALGLS</sequence>
<protein>
    <submittedName>
        <fullName evidence="3">TatD family hydrolase</fullName>
        <ecNumber evidence="3">3.1.-.-</ecNumber>
    </submittedName>
</protein>
<dbReference type="PANTHER" id="PTHR46124">
    <property type="entry name" value="D-AMINOACYL-TRNA DEACYLASE"/>
    <property type="match status" value="1"/>
</dbReference>
<dbReference type="PROSITE" id="PS01091">
    <property type="entry name" value="TATD_3"/>
    <property type="match status" value="1"/>
</dbReference>
<accession>A0ABV2CVD6</accession>
<dbReference type="PIRSF" id="PIRSF005902">
    <property type="entry name" value="DNase_TatD"/>
    <property type="match status" value="1"/>
</dbReference>
<dbReference type="PANTHER" id="PTHR46124:SF2">
    <property type="entry name" value="D-AMINOACYL-TRNA DEACYLASE"/>
    <property type="match status" value="1"/>
</dbReference>
<name>A0ABV2CVD6_9RHOO</name>
<dbReference type="EMBL" id="JBEWLZ010000017">
    <property type="protein sequence ID" value="MET1491881.1"/>
    <property type="molecule type" value="Genomic_DNA"/>
</dbReference>
<evidence type="ECO:0000313" key="4">
    <source>
        <dbReference type="Proteomes" id="UP001548590"/>
    </source>
</evidence>
<keyword evidence="4" id="KW-1185">Reference proteome</keyword>
<dbReference type="CDD" id="cd01310">
    <property type="entry name" value="TatD_DNAse"/>
    <property type="match status" value="1"/>
</dbReference>